<proteinExistence type="predicted"/>
<dbReference type="Proteomes" id="UP000236232">
    <property type="component" value="Unassembled WGS sequence"/>
</dbReference>
<keyword evidence="1" id="KW-0472">Membrane</keyword>
<keyword evidence="1" id="KW-1133">Transmembrane helix</keyword>
<sequence>GGGAAGLLIWIITAMPSVLEIRTPAARPPLFWAGMAIFVAIGLVAGGLYTVAHWLGKRRRDS</sequence>
<comment type="caution">
    <text evidence="2">The sequence shown here is derived from an EMBL/GenBank/DDBJ whole genome shotgun (WGS) entry which is preliminary data.</text>
</comment>
<evidence type="ECO:0000256" key="1">
    <source>
        <dbReference type="SAM" id="Phobius"/>
    </source>
</evidence>
<keyword evidence="3" id="KW-1185">Reference proteome</keyword>
<evidence type="ECO:0000313" key="2">
    <source>
        <dbReference type="EMBL" id="PNQ89604.1"/>
    </source>
</evidence>
<accession>A0ABX4XZM4</accession>
<keyword evidence="1" id="KW-0812">Transmembrane</keyword>
<feature type="non-terminal residue" evidence="2">
    <location>
        <position position="1"/>
    </location>
</feature>
<name>A0ABX4XZM4_9PSED</name>
<organism evidence="2 3">
    <name type="scientific">Pseudomonas gingeri NCPPB 3146 = LMG 5327</name>
    <dbReference type="NCBI Taxonomy" id="707248"/>
    <lineage>
        <taxon>Bacteria</taxon>
        <taxon>Pseudomonadati</taxon>
        <taxon>Pseudomonadota</taxon>
        <taxon>Gammaproteobacteria</taxon>
        <taxon>Pseudomonadales</taxon>
        <taxon>Pseudomonadaceae</taxon>
        <taxon>Pseudomonas</taxon>
    </lineage>
</organism>
<protein>
    <submittedName>
        <fullName evidence="2">Uncharacterized protein</fullName>
    </submittedName>
</protein>
<dbReference type="RefSeq" id="WP_420902391.1">
    <property type="nucleotide sequence ID" value="NZ_POWE01000154.1"/>
</dbReference>
<dbReference type="EMBL" id="POWE01000154">
    <property type="protein sequence ID" value="PNQ89604.1"/>
    <property type="molecule type" value="Genomic_DNA"/>
</dbReference>
<gene>
    <name evidence="2" type="ORF">CCU68_25755</name>
</gene>
<feature type="transmembrane region" description="Helical" evidence="1">
    <location>
        <begin position="30"/>
        <end position="52"/>
    </location>
</feature>
<evidence type="ECO:0000313" key="3">
    <source>
        <dbReference type="Proteomes" id="UP000236232"/>
    </source>
</evidence>
<reference evidence="2 3" key="1">
    <citation type="submission" date="2018-01" db="EMBL/GenBank/DDBJ databases">
        <title>Draft Genome Sequence of Pseudomonas gingeri NCPPB 3146 (LMG 5327), a White Line Reaction Producer.</title>
        <authorList>
            <person name="Rokni-Zadeh H."/>
            <person name="Bahrami T."/>
            <person name="Zarvandi S."/>
            <person name="Changi-Ashtiani M."/>
            <person name="De Mot R."/>
        </authorList>
    </citation>
    <scope>NUCLEOTIDE SEQUENCE [LARGE SCALE GENOMIC DNA]</scope>
    <source>
        <strain evidence="3">NCPPB 3146 \ LMG 5327</strain>
    </source>
</reference>